<evidence type="ECO:0008006" key="3">
    <source>
        <dbReference type="Google" id="ProtNLM"/>
    </source>
</evidence>
<organism evidence="1 2">
    <name type="scientific">Elstera cyanobacteriorum</name>
    <dbReference type="NCBI Taxonomy" id="2022747"/>
    <lineage>
        <taxon>Bacteria</taxon>
        <taxon>Pseudomonadati</taxon>
        <taxon>Pseudomonadota</taxon>
        <taxon>Alphaproteobacteria</taxon>
        <taxon>Rhodospirillales</taxon>
        <taxon>Rhodospirillaceae</taxon>
        <taxon>Elstera</taxon>
    </lineage>
</organism>
<dbReference type="Gene3D" id="3.40.190.10">
    <property type="entry name" value="Periplasmic binding protein-like II"/>
    <property type="match status" value="2"/>
</dbReference>
<dbReference type="PANTHER" id="PTHR30024:SF46">
    <property type="entry name" value="ABC TRANSPORTER, SUBSTRATE-BINDING LIPOPROTEIN"/>
    <property type="match status" value="1"/>
</dbReference>
<dbReference type="EMBL" id="NOXS01000031">
    <property type="protein sequence ID" value="OYQ19549.1"/>
    <property type="molecule type" value="Genomic_DNA"/>
</dbReference>
<reference evidence="1 2" key="1">
    <citation type="submission" date="2017-07" db="EMBL/GenBank/DDBJ databases">
        <title>Elstera cyanobacteriorum sp. nov., a novel bacterium isolated from cyanobacterial aggregates in a eutrophic lake.</title>
        <authorList>
            <person name="Cai H."/>
        </authorList>
    </citation>
    <scope>NUCLEOTIDE SEQUENCE [LARGE SCALE GENOMIC DNA]</scope>
    <source>
        <strain evidence="1 2">TH019</strain>
    </source>
</reference>
<dbReference type="Pfam" id="PF13379">
    <property type="entry name" value="NMT1_2"/>
    <property type="match status" value="1"/>
</dbReference>
<dbReference type="OrthoDB" id="9814375at2"/>
<comment type="caution">
    <text evidence="1">The sequence shown here is derived from an EMBL/GenBank/DDBJ whole genome shotgun (WGS) entry which is preliminary data.</text>
</comment>
<evidence type="ECO:0000313" key="1">
    <source>
        <dbReference type="EMBL" id="OYQ19549.1"/>
    </source>
</evidence>
<proteinExistence type="predicted"/>
<dbReference type="InterPro" id="IPR027024">
    <property type="entry name" value="UCP027386_ABC_sbc_TM0202"/>
</dbReference>
<dbReference type="InterPro" id="IPR006311">
    <property type="entry name" value="TAT_signal"/>
</dbReference>
<dbReference type="PANTHER" id="PTHR30024">
    <property type="entry name" value="ALIPHATIC SULFONATES-BINDING PROTEIN-RELATED"/>
    <property type="match status" value="1"/>
</dbReference>
<dbReference type="PIRSF" id="PIRSF027386">
    <property type="entry name" value="UCP027386_ABC_sbc_TM0202"/>
    <property type="match status" value="1"/>
</dbReference>
<dbReference type="Proteomes" id="UP000216361">
    <property type="component" value="Unassembled WGS sequence"/>
</dbReference>
<gene>
    <name evidence="1" type="ORF">CHR90_07455</name>
</gene>
<dbReference type="AlphaFoldDB" id="A0A255XRE3"/>
<dbReference type="PROSITE" id="PS51318">
    <property type="entry name" value="TAT"/>
    <property type="match status" value="1"/>
</dbReference>
<protein>
    <recommendedName>
        <fullName evidence="3">Taurine ABC transporter substrate-binding protein</fullName>
    </recommendedName>
</protein>
<name>A0A255XRE3_9PROT</name>
<keyword evidence="2" id="KW-1185">Reference proteome</keyword>
<accession>A0A255XRE3</accession>
<dbReference type="SUPFAM" id="SSF53850">
    <property type="entry name" value="Periplasmic binding protein-like II"/>
    <property type="match status" value="1"/>
</dbReference>
<evidence type="ECO:0000313" key="2">
    <source>
        <dbReference type="Proteomes" id="UP000216361"/>
    </source>
</evidence>
<sequence length="327" mass="33715">MSAVSRRGFIAGAAGLLTLPGLSRAAAARLDELVLFGPPAGPSIVLAAALAQGHLAPLARSVRLKIWTNPDEMRAGLVSGTMPLAVMPTTAAAALYNRGFPIRLLNTMTDGLLYIVSADPALQAVPDLKGKVLAIPFGNDLPNFILSRVLTHHGLDEARDLSIMITGTPTEAIQLLLTGHVAAALVPDPSAAAAEIKSKALGKVVERRIDLQVEWGKITGLGSFLPQAGVGVTEAFLSQYPETVAALSTLLIAAADAVRADPATAAAAAAPTLDLPVPVLTAAIPHCNLVTRPAHSARSALDASFRAILAVNPGGIGGKLPDDRFYL</sequence>